<keyword evidence="9" id="KW-1185">Reference proteome</keyword>
<protein>
    <submittedName>
        <fullName evidence="8">Acetolactate synthase-1/2/3 large subunit</fullName>
    </submittedName>
</protein>
<dbReference type="AlphaFoldDB" id="A0A4R7C4V5"/>
<feature type="domain" description="Thiamine pyrophosphate enzyme TPP-binding" evidence="6">
    <location>
        <begin position="397"/>
        <end position="544"/>
    </location>
</feature>
<comment type="caution">
    <text evidence="8">The sequence shown here is derived from an EMBL/GenBank/DDBJ whole genome shotgun (WGS) entry which is preliminary data.</text>
</comment>
<gene>
    <name evidence="8" type="ORF">EV668_0689</name>
</gene>
<dbReference type="CDD" id="cd07035">
    <property type="entry name" value="TPP_PYR_POX_like"/>
    <property type="match status" value="1"/>
</dbReference>
<organism evidence="8 9">
    <name type="scientific">Enterovirga rhinocerotis</name>
    <dbReference type="NCBI Taxonomy" id="1339210"/>
    <lineage>
        <taxon>Bacteria</taxon>
        <taxon>Pseudomonadati</taxon>
        <taxon>Pseudomonadota</taxon>
        <taxon>Alphaproteobacteria</taxon>
        <taxon>Hyphomicrobiales</taxon>
        <taxon>Methylobacteriaceae</taxon>
        <taxon>Enterovirga</taxon>
    </lineage>
</organism>
<dbReference type="GO" id="GO:0030976">
    <property type="term" value="F:thiamine pyrophosphate binding"/>
    <property type="evidence" value="ECO:0007669"/>
    <property type="project" value="InterPro"/>
</dbReference>
<comment type="cofactor">
    <cofactor evidence="1">
        <name>thiamine diphosphate</name>
        <dbReference type="ChEBI" id="CHEBI:58937"/>
    </cofactor>
</comment>
<keyword evidence="3 4" id="KW-0786">Thiamine pyrophosphate</keyword>
<evidence type="ECO:0000256" key="2">
    <source>
        <dbReference type="ARBA" id="ARBA00007812"/>
    </source>
</evidence>
<dbReference type="InterPro" id="IPR012001">
    <property type="entry name" value="Thiamin_PyroP_enz_TPP-bd_dom"/>
</dbReference>
<dbReference type="InterPro" id="IPR029061">
    <property type="entry name" value="THDP-binding"/>
</dbReference>
<dbReference type="Pfam" id="PF02776">
    <property type="entry name" value="TPP_enzyme_N"/>
    <property type="match status" value="1"/>
</dbReference>
<accession>A0A4R7C4V5</accession>
<evidence type="ECO:0000313" key="9">
    <source>
        <dbReference type="Proteomes" id="UP000295122"/>
    </source>
</evidence>
<dbReference type="PANTHER" id="PTHR18968">
    <property type="entry name" value="THIAMINE PYROPHOSPHATE ENZYMES"/>
    <property type="match status" value="1"/>
</dbReference>
<dbReference type="Proteomes" id="UP000295122">
    <property type="component" value="Unassembled WGS sequence"/>
</dbReference>
<dbReference type="EMBL" id="SNZR01000011">
    <property type="protein sequence ID" value="TDR93428.1"/>
    <property type="molecule type" value="Genomic_DNA"/>
</dbReference>
<feature type="domain" description="Thiamine pyrophosphate enzyme central" evidence="5">
    <location>
        <begin position="199"/>
        <end position="333"/>
    </location>
</feature>
<dbReference type="OrthoDB" id="4494979at2"/>
<dbReference type="GO" id="GO:0003984">
    <property type="term" value="F:acetolactate synthase activity"/>
    <property type="evidence" value="ECO:0007669"/>
    <property type="project" value="TreeGrafter"/>
</dbReference>
<dbReference type="InterPro" id="IPR012000">
    <property type="entry name" value="Thiamin_PyroP_enz_cen_dom"/>
</dbReference>
<dbReference type="CDD" id="cd00568">
    <property type="entry name" value="TPP_enzymes"/>
    <property type="match status" value="1"/>
</dbReference>
<dbReference type="Gene3D" id="3.40.50.970">
    <property type="match status" value="2"/>
</dbReference>
<evidence type="ECO:0000259" key="6">
    <source>
        <dbReference type="Pfam" id="PF02775"/>
    </source>
</evidence>
<dbReference type="InterPro" id="IPR045229">
    <property type="entry name" value="TPP_enz"/>
</dbReference>
<dbReference type="InterPro" id="IPR000399">
    <property type="entry name" value="TPP-bd_CS"/>
</dbReference>
<dbReference type="GO" id="GO:0009097">
    <property type="term" value="P:isoleucine biosynthetic process"/>
    <property type="evidence" value="ECO:0007669"/>
    <property type="project" value="TreeGrafter"/>
</dbReference>
<evidence type="ECO:0000256" key="4">
    <source>
        <dbReference type="RuleBase" id="RU362132"/>
    </source>
</evidence>
<dbReference type="PROSITE" id="PS00187">
    <property type="entry name" value="TPP_ENZYMES"/>
    <property type="match status" value="1"/>
</dbReference>
<proteinExistence type="inferred from homology"/>
<reference evidence="8 9" key="1">
    <citation type="submission" date="2019-03" db="EMBL/GenBank/DDBJ databases">
        <title>Genomic Encyclopedia of Type Strains, Phase IV (KMG-IV): sequencing the most valuable type-strain genomes for metagenomic binning, comparative biology and taxonomic classification.</title>
        <authorList>
            <person name="Goeker M."/>
        </authorList>
    </citation>
    <scope>NUCLEOTIDE SEQUENCE [LARGE SCALE GENOMIC DNA]</scope>
    <source>
        <strain evidence="8 9">DSM 25903</strain>
    </source>
</reference>
<dbReference type="SUPFAM" id="SSF52518">
    <property type="entry name" value="Thiamin diphosphate-binding fold (THDP-binding)"/>
    <property type="match status" value="2"/>
</dbReference>
<dbReference type="Gene3D" id="3.40.50.1220">
    <property type="entry name" value="TPP-binding domain"/>
    <property type="match status" value="1"/>
</dbReference>
<dbReference type="PANTHER" id="PTHR18968:SF13">
    <property type="entry name" value="ACETOLACTATE SYNTHASE CATALYTIC SUBUNIT, MITOCHONDRIAL"/>
    <property type="match status" value="1"/>
</dbReference>
<evidence type="ECO:0000259" key="7">
    <source>
        <dbReference type="Pfam" id="PF02776"/>
    </source>
</evidence>
<evidence type="ECO:0000256" key="3">
    <source>
        <dbReference type="ARBA" id="ARBA00023052"/>
    </source>
</evidence>
<dbReference type="RefSeq" id="WP_133768432.1">
    <property type="nucleotide sequence ID" value="NZ_SNZR01000011.1"/>
</dbReference>
<feature type="domain" description="Thiamine pyrophosphate enzyme N-terminal TPP-binding" evidence="7">
    <location>
        <begin position="6"/>
        <end position="119"/>
    </location>
</feature>
<dbReference type="Pfam" id="PF02775">
    <property type="entry name" value="TPP_enzyme_C"/>
    <property type="match status" value="1"/>
</dbReference>
<dbReference type="GO" id="GO:0000287">
    <property type="term" value="F:magnesium ion binding"/>
    <property type="evidence" value="ECO:0007669"/>
    <property type="project" value="InterPro"/>
</dbReference>
<dbReference type="GO" id="GO:0050660">
    <property type="term" value="F:flavin adenine dinucleotide binding"/>
    <property type="evidence" value="ECO:0007669"/>
    <property type="project" value="TreeGrafter"/>
</dbReference>
<comment type="similarity">
    <text evidence="2 4">Belongs to the TPP enzyme family.</text>
</comment>
<evidence type="ECO:0000259" key="5">
    <source>
        <dbReference type="Pfam" id="PF00205"/>
    </source>
</evidence>
<dbReference type="InterPro" id="IPR029035">
    <property type="entry name" value="DHS-like_NAD/FAD-binding_dom"/>
</dbReference>
<sequence length="572" mass="61174">MSENEMTGGEAIARMIQAHEGGPMFGMGGFQLLPFYDAARRLGLQHHLINDERAGVFAADAYAKVSGRVGLADATLGPGATNLVTGLVEALNAGTPMVVLVGDSHREYSWKNMTQESRQIDILRPACKEIIRVEVIQRIPELIRRAFQVATSGRPGPVVVDVPEDICHGTFPFDPAELRADAAYQSIPAMRCRPDGEAVARAAAQLAAAKRPLILAGGGIHLSDATKTLTQFAKKHQIPVAHTMTGKGAVPCTDTISAGLFGRYDRIANKLIEESDLLLVVGCKLGEIATKRYTVPPKGKPVIHLDIVAEEIGRTLSPDIALWGDAKAGLEDLGREIRKHDNADRTAYLADVAQRMADWRAATQERYTSTETPVSMGRLMGELNKLMPKDGILVADGGFAAHWGGLLYDTKQAGRGFVPDRGFASIGYGLPGAMGCALAKPDATVVSLTGDGGFNMMLGEIETARRMGLSFTIVVVNNAASGYVKALQHLMYGEGAYHASDLAETNYANAAKALGCTGIRVEDPEQLASALKRSFRTKGPVVIDLVVTRDPAKMLPAADNRAVKIKKGDRVA</sequence>
<evidence type="ECO:0000313" key="8">
    <source>
        <dbReference type="EMBL" id="TDR93428.1"/>
    </source>
</evidence>
<name>A0A4R7C4V5_9HYPH</name>
<dbReference type="GO" id="GO:0009099">
    <property type="term" value="P:L-valine biosynthetic process"/>
    <property type="evidence" value="ECO:0007669"/>
    <property type="project" value="TreeGrafter"/>
</dbReference>
<dbReference type="SUPFAM" id="SSF52467">
    <property type="entry name" value="DHS-like NAD/FAD-binding domain"/>
    <property type="match status" value="1"/>
</dbReference>
<evidence type="ECO:0000256" key="1">
    <source>
        <dbReference type="ARBA" id="ARBA00001964"/>
    </source>
</evidence>
<dbReference type="Pfam" id="PF00205">
    <property type="entry name" value="TPP_enzyme_M"/>
    <property type="match status" value="1"/>
</dbReference>
<dbReference type="InterPro" id="IPR011766">
    <property type="entry name" value="TPP_enzyme_TPP-bd"/>
</dbReference>
<dbReference type="GO" id="GO:0005948">
    <property type="term" value="C:acetolactate synthase complex"/>
    <property type="evidence" value="ECO:0007669"/>
    <property type="project" value="TreeGrafter"/>
</dbReference>